<dbReference type="AlphaFoldDB" id="A0A1M6IFB8"/>
<dbReference type="InterPro" id="IPR001851">
    <property type="entry name" value="ABC_transp_permease"/>
</dbReference>
<protein>
    <submittedName>
        <fullName evidence="7">Amino acid/amide ABC transporter membrane protein 2, HAAT family</fullName>
    </submittedName>
</protein>
<name>A0A1M6IFB8_9BACT</name>
<dbReference type="PANTHER" id="PTHR30482">
    <property type="entry name" value="HIGH-AFFINITY BRANCHED-CHAIN AMINO ACID TRANSPORT SYSTEM PERMEASE"/>
    <property type="match status" value="1"/>
</dbReference>
<keyword evidence="4 6" id="KW-1133">Transmembrane helix</keyword>
<accession>A0A1M6IFB8</accession>
<feature type="transmembrane region" description="Helical" evidence="6">
    <location>
        <begin position="84"/>
        <end position="106"/>
    </location>
</feature>
<dbReference type="Pfam" id="PF02653">
    <property type="entry name" value="BPD_transp_2"/>
    <property type="match status" value="1"/>
</dbReference>
<feature type="transmembrane region" description="Helical" evidence="6">
    <location>
        <begin position="113"/>
        <end position="132"/>
    </location>
</feature>
<dbReference type="Proteomes" id="UP000183994">
    <property type="component" value="Unassembled WGS sequence"/>
</dbReference>
<dbReference type="PANTHER" id="PTHR30482:SF17">
    <property type="entry name" value="ABC TRANSPORTER ATP-BINDING PROTEIN"/>
    <property type="match status" value="1"/>
</dbReference>
<dbReference type="InterPro" id="IPR043428">
    <property type="entry name" value="LivM-like"/>
</dbReference>
<keyword evidence="5 6" id="KW-0472">Membrane</keyword>
<evidence type="ECO:0000256" key="5">
    <source>
        <dbReference type="ARBA" id="ARBA00023136"/>
    </source>
</evidence>
<keyword evidence="3 6" id="KW-0812">Transmembrane</keyword>
<evidence type="ECO:0000256" key="2">
    <source>
        <dbReference type="ARBA" id="ARBA00022475"/>
    </source>
</evidence>
<keyword evidence="2" id="KW-1003">Cell membrane</keyword>
<dbReference type="CDD" id="cd06581">
    <property type="entry name" value="TM_PBP1_LivM_like"/>
    <property type="match status" value="1"/>
</dbReference>
<evidence type="ECO:0000256" key="1">
    <source>
        <dbReference type="ARBA" id="ARBA00004651"/>
    </source>
</evidence>
<feature type="transmembrane region" description="Helical" evidence="6">
    <location>
        <begin position="61"/>
        <end position="78"/>
    </location>
</feature>
<evidence type="ECO:0000256" key="4">
    <source>
        <dbReference type="ARBA" id="ARBA00022989"/>
    </source>
</evidence>
<organism evidence="7 8">
    <name type="scientific">Desulfatibacillum alkenivorans DSM 16219</name>
    <dbReference type="NCBI Taxonomy" id="1121393"/>
    <lineage>
        <taxon>Bacteria</taxon>
        <taxon>Pseudomonadati</taxon>
        <taxon>Thermodesulfobacteriota</taxon>
        <taxon>Desulfobacteria</taxon>
        <taxon>Desulfobacterales</taxon>
        <taxon>Desulfatibacillaceae</taxon>
        <taxon>Desulfatibacillum</taxon>
    </lineage>
</organism>
<evidence type="ECO:0000256" key="3">
    <source>
        <dbReference type="ARBA" id="ARBA00022692"/>
    </source>
</evidence>
<keyword evidence="8" id="KW-1185">Reference proteome</keyword>
<feature type="transmembrane region" description="Helical" evidence="6">
    <location>
        <begin position="36"/>
        <end position="54"/>
    </location>
</feature>
<dbReference type="GO" id="GO:0015658">
    <property type="term" value="F:branched-chain amino acid transmembrane transporter activity"/>
    <property type="evidence" value="ECO:0007669"/>
    <property type="project" value="InterPro"/>
</dbReference>
<sequence length="332" mass="35472">MIKSKRNLALWVVFLAAAGIAPHVLGIVKTNVLVELAGFVLYAVSLNLLLSYTGVLSFGHALFYGVGAYTTALLLYHVEGFPVIGALLLSGLAAGVIGLILSPLLVRVTGTAFAMLTLAFGQLMFILCLKFREVTGGEDGIAGYDVPNLNIPGIASFDMLDPTVFYYFALAVCVIGVLIMWYITKTPLGQVVVGIRDNTLRVDYLGYKVPQTKAIVFAVSGFFAGIAGSLFALFQGIVSTDGVLHIMVSFYPIMAILIGGIGTFFGPILGSGILIVLEDLIMRYTERAELITGLLFIGVVLYAPGGLLWLWRGLMAKLFGSKSQPASEEVEA</sequence>
<feature type="transmembrane region" description="Helical" evidence="6">
    <location>
        <begin position="289"/>
        <end position="311"/>
    </location>
</feature>
<comment type="subcellular location">
    <subcellularLocation>
        <location evidence="1">Cell membrane</location>
        <topology evidence="1">Multi-pass membrane protein</topology>
    </subcellularLocation>
</comment>
<feature type="transmembrane region" description="Helical" evidence="6">
    <location>
        <begin position="164"/>
        <end position="183"/>
    </location>
</feature>
<dbReference type="RefSeq" id="WP_073474483.1">
    <property type="nucleotide sequence ID" value="NZ_FQZU01000006.1"/>
</dbReference>
<reference evidence="8" key="1">
    <citation type="submission" date="2016-11" db="EMBL/GenBank/DDBJ databases">
        <authorList>
            <person name="Varghese N."/>
            <person name="Submissions S."/>
        </authorList>
    </citation>
    <scope>NUCLEOTIDE SEQUENCE [LARGE SCALE GENOMIC DNA]</scope>
    <source>
        <strain evidence="8">DSM 16219</strain>
    </source>
</reference>
<feature type="transmembrane region" description="Helical" evidence="6">
    <location>
        <begin position="214"/>
        <end position="238"/>
    </location>
</feature>
<gene>
    <name evidence="7" type="ORF">SAMN02745216_01460</name>
</gene>
<evidence type="ECO:0000256" key="6">
    <source>
        <dbReference type="SAM" id="Phobius"/>
    </source>
</evidence>
<dbReference type="OrthoDB" id="9780757at2"/>
<evidence type="ECO:0000313" key="7">
    <source>
        <dbReference type="EMBL" id="SHJ33139.1"/>
    </source>
</evidence>
<dbReference type="GO" id="GO:0005886">
    <property type="term" value="C:plasma membrane"/>
    <property type="evidence" value="ECO:0007669"/>
    <property type="project" value="UniProtKB-SubCell"/>
</dbReference>
<dbReference type="STRING" id="1121393.SAMN02745216_01460"/>
<evidence type="ECO:0000313" key="8">
    <source>
        <dbReference type="Proteomes" id="UP000183994"/>
    </source>
</evidence>
<proteinExistence type="predicted"/>
<dbReference type="EMBL" id="FQZU01000006">
    <property type="protein sequence ID" value="SHJ33139.1"/>
    <property type="molecule type" value="Genomic_DNA"/>
</dbReference>
<feature type="transmembrane region" description="Helical" evidence="6">
    <location>
        <begin position="250"/>
        <end position="277"/>
    </location>
</feature>